<keyword evidence="1" id="KW-0472">Membrane</keyword>
<keyword evidence="2" id="KW-0732">Signal</keyword>
<dbReference type="InterPro" id="IPR024535">
    <property type="entry name" value="RHGA/B-epi-like_pectate_lyase"/>
</dbReference>
<organism evidence="4 5">
    <name type="scientific">Cercophora scortea</name>
    <dbReference type="NCBI Taxonomy" id="314031"/>
    <lineage>
        <taxon>Eukaryota</taxon>
        <taxon>Fungi</taxon>
        <taxon>Dikarya</taxon>
        <taxon>Ascomycota</taxon>
        <taxon>Pezizomycotina</taxon>
        <taxon>Sordariomycetes</taxon>
        <taxon>Sordariomycetidae</taxon>
        <taxon>Sordariales</taxon>
        <taxon>Lasiosphaeriaceae</taxon>
        <taxon>Cercophora</taxon>
    </lineage>
</organism>
<dbReference type="Gene3D" id="2.160.20.10">
    <property type="entry name" value="Single-stranded right-handed beta-helix, Pectin lyase-like"/>
    <property type="match status" value="2"/>
</dbReference>
<dbReference type="InterPro" id="IPR011050">
    <property type="entry name" value="Pectin_lyase_fold/virulence"/>
</dbReference>
<keyword evidence="5" id="KW-1185">Reference proteome</keyword>
<sequence>MKLVHLLAALWAIKVAAHQLASGVDQVVHERQSCSGPIVTGTPATWWRAQIKHNGTTPYSSDSTFQYYRTAVQYGADNTGAKDSSDAFNSAINAWNRTGNTVTTRPAYIYVPPGRYLIKKPIQMLVSTFLVGDPLDLPTLVADPALGTKPVINGYDAYQGEGSANKNFYMAIRNLQIDTTGIDVRVNATAIDWSVSQGCSFDNIHITMPKLPSNHKGVTMNQGGSGILISHSTFTGGAIGLELSNQQYMLKDLQFSSCDVGVYFKRSFVTTIQDCKFVDCRYGVDMGRNGSAGAVSIVDSSIEGCDVGINAFVSGAGGGSLVLDNVSVQDGQHDNNSNVVRSSATGDILLRGSVPINQTWVMGNANPDGYQSGKMYPAARPPELVRSGGDYFTIVMPQYEEYDISQFISVMGDPQFKVYGDNSHDDGPAINAILAKYAGCKIVFFPQGIYQTKETIYVPPGSRIVGEVLSVISGAGSNFADAASPQPIVKIGNAGEKGVARISDMLFSTAELLPGAILVQVNMAGDSPGDVGLWNCVLRVGGSIDTLVNTDCQNPDAAGCKAAFALLHITKTASAYLENVWGWVADHGLDDDKLTQNIAVGRGVLIESTSPTWLVGTSFEHCVLYQYSLNQASNVYIGLQQTESPYWQGKGTPQRAPSPWVVNQAYGDPTFDNCASQGESSNDQCYRAWAHHMSNSSNMVIHGSAMWVFFNEMNDNKWQDAGCDSTGGVCQSNMAYVGDVESMSWYSLSSKSAANLVYDTAVGGGTATITAQDDNQGSWGGVIAAYLRDSGKRVHSDGQDKSMASGLAGGSNTVLLMGGGLVVFLLIL</sequence>
<dbReference type="PANTHER" id="PTHR33928:SF2">
    <property type="entry name" value="PECTATE LYASE SUPERFAMILY PROTEIN DOMAIN-CONTAINING PROTEIN-RELATED"/>
    <property type="match status" value="1"/>
</dbReference>
<evidence type="ECO:0000256" key="1">
    <source>
        <dbReference type="SAM" id="Phobius"/>
    </source>
</evidence>
<feature type="transmembrane region" description="Helical" evidence="1">
    <location>
        <begin position="803"/>
        <end position="827"/>
    </location>
</feature>
<dbReference type="GO" id="GO:0016829">
    <property type="term" value="F:lyase activity"/>
    <property type="evidence" value="ECO:0007669"/>
    <property type="project" value="UniProtKB-KW"/>
</dbReference>
<evidence type="ECO:0000313" key="4">
    <source>
        <dbReference type="EMBL" id="KAK3328017.1"/>
    </source>
</evidence>
<dbReference type="Proteomes" id="UP001286456">
    <property type="component" value="Unassembled WGS sequence"/>
</dbReference>
<protein>
    <submittedName>
        <fullName evidence="4">Pectate lyase superfamily protein-domain-containing protein</fullName>
    </submittedName>
</protein>
<dbReference type="SUPFAM" id="SSF51126">
    <property type="entry name" value="Pectin lyase-like"/>
    <property type="match status" value="2"/>
</dbReference>
<accession>A0AAE0INI3</accession>
<dbReference type="FunFam" id="2.160.20.10:FF:000049">
    <property type="entry name" value="Putative exo-beta-1,3-glucanase"/>
    <property type="match status" value="1"/>
</dbReference>
<feature type="chain" id="PRO_5041933821" evidence="2">
    <location>
        <begin position="18"/>
        <end position="828"/>
    </location>
</feature>
<keyword evidence="1" id="KW-1133">Transmembrane helix</keyword>
<comment type="caution">
    <text evidence="4">The sequence shown here is derived from an EMBL/GenBank/DDBJ whole genome shotgun (WGS) entry which is preliminary data.</text>
</comment>
<dbReference type="PANTHER" id="PTHR33928">
    <property type="entry name" value="POLYGALACTURONASE QRT3"/>
    <property type="match status" value="1"/>
</dbReference>
<keyword evidence="4" id="KW-0456">Lyase</keyword>
<evidence type="ECO:0000313" key="5">
    <source>
        <dbReference type="Proteomes" id="UP001286456"/>
    </source>
</evidence>
<keyword evidence="1" id="KW-0812">Transmembrane</keyword>
<evidence type="ECO:0000259" key="3">
    <source>
        <dbReference type="Pfam" id="PF12708"/>
    </source>
</evidence>
<reference evidence="4" key="2">
    <citation type="submission" date="2023-06" db="EMBL/GenBank/DDBJ databases">
        <authorList>
            <consortium name="Lawrence Berkeley National Laboratory"/>
            <person name="Haridas S."/>
            <person name="Hensen N."/>
            <person name="Bonometti L."/>
            <person name="Westerberg I."/>
            <person name="Brannstrom I.O."/>
            <person name="Guillou S."/>
            <person name="Cros-Aarteil S."/>
            <person name="Calhoun S."/>
            <person name="Kuo A."/>
            <person name="Mondo S."/>
            <person name="Pangilinan J."/>
            <person name="Riley R."/>
            <person name="Labutti K."/>
            <person name="Andreopoulos B."/>
            <person name="Lipzen A."/>
            <person name="Chen C."/>
            <person name="Yanf M."/>
            <person name="Daum C."/>
            <person name="Ng V."/>
            <person name="Clum A."/>
            <person name="Steindorff A."/>
            <person name="Ohm R."/>
            <person name="Martin F."/>
            <person name="Silar P."/>
            <person name="Natvig D."/>
            <person name="Lalanne C."/>
            <person name="Gautier V."/>
            <person name="Ament-Velasquez S.L."/>
            <person name="Kruys A."/>
            <person name="Hutchinson M.I."/>
            <person name="Powell A.J."/>
            <person name="Barry K."/>
            <person name="Miller A.N."/>
            <person name="Grigoriev I.V."/>
            <person name="Debuchy R."/>
            <person name="Gladieux P."/>
            <person name="Thoren M.H."/>
            <person name="Johannesson H."/>
        </authorList>
    </citation>
    <scope>NUCLEOTIDE SEQUENCE</scope>
    <source>
        <strain evidence="4">SMH4131-1</strain>
    </source>
</reference>
<dbReference type="GO" id="GO:0004650">
    <property type="term" value="F:polygalacturonase activity"/>
    <property type="evidence" value="ECO:0007669"/>
    <property type="project" value="InterPro"/>
</dbReference>
<evidence type="ECO:0000256" key="2">
    <source>
        <dbReference type="SAM" id="SignalP"/>
    </source>
</evidence>
<name>A0AAE0INI3_9PEZI</name>
<dbReference type="InterPro" id="IPR012334">
    <property type="entry name" value="Pectin_lyas_fold"/>
</dbReference>
<reference evidence="4" key="1">
    <citation type="journal article" date="2023" name="Mol. Phylogenet. Evol.">
        <title>Genome-scale phylogeny and comparative genomics of the fungal order Sordariales.</title>
        <authorList>
            <person name="Hensen N."/>
            <person name="Bonometti L."/>
            <person name="Westerberg I."/>
            <person name="Brannstrom I.O."/>
            <person name="Guillou S."/>
            <person name="Cros-Aarteil S."/>
            <person name="Calhoun S."/>
            <person name="Haridas S."/>
            <person name="Kuo A."/>
            <person name="Mondo S."/>
            <person name="Pangilinan J."/>
            <person name="Riley R."/>
            <person name="LaButti K."/>
            <person name="Andreopoulos B."/>
            <person name="Lipzen A."/>
            <person name="Chen C."/>
            <person name="Yan M."/>
            <person name="Daum C."/>
            <person name="Ng V."/>
            <person name="Clum A."/>
            <person name="Steindorff A."/>
            <person name="Ohm R.A."/>
            <person name="Martin F."/>
            <person name="Silar P."/>
            <person name="Natvig D.O."/>
            <person name="Lalanne C."/>
            <person name="Gautier V."/>
            <person name="Ament-Velasquez S.L."/>
            <person name="Kruys A."/>
            <person name="Hutchinson M.I."/>
            <person name="Powell A.J."/>
            <person name="Barry K."/>
            <person name="Miller A.N."/>
            <person name="Grigoriev I.V."/>
            <person name="Debuchy R."/>
            <person name="Gladieux P."/>
            <person name="Hiltunen Thoren M."/>
            <person name="Johannesson H."/>
        </authorList>
    </citation>
    <scope>NUCLEOTIDE SEQUENCE</scope>
    <source>
        <strain evidence="4">SMH4131-1</strain>
    </source>
</reference>
<gene>
    <name evidence="4" type="ORF">B0T19DRAFT_441946</name>
</gene>
<feature type="domain" description="Rhamnogalacturonase A/B/Epimerase-like pectate lyase" evidence="3">
    <location>
        <begin position="69"/>
        <end position="285"/>
    </location>
</feature>
<dbReference type="Pfam" id="PF12708">
    <property type="entry name" value="Pect-lyase_RHGA_epim"/>
    <property type="match status" value="1"/>
</dbReference>
<proteinExistence type="predicted"/>
<dbReference type="EMBL" id="JAUEPO010000003">
    <property type="protein sequence ID" value="KAK3328017.1"/>
    <property type="molecule type" value="Genomic_DNA"/>
</dbReference>
<dbReference type="InterPro" id="IPR039279">
    <property type="entry name" value="QRT3-like"/>
</dbReference>
<feature type="signal peptide" evidence="2">
    <location>
        <begin position="1"/>
        <end position="17"/>
    </location>
</feature>
<dbReference type="AlphaFoldDB" id="A0AAE0INI3"/>
<dbReference type="CDD" id="cd23668">
    <property type="entry name" value="GH55_beta13glucanase-like"/>
    <property type="match status" value="1"/>
</dbReference>